<evidence type="ECO:0000313" key="1">
    <source>
        <dbReference type="EMBL" id="WIM04796.1"/>
    </source>
</evidence>
<dbReference type="KEGG" id="npv:OHM77_08790"/>
<proteinExistence type="predicted"/>
<name>A0AA49FIS3_9PROT</name>
<sequence length="96" mass="9968">MSATPGPGAIHLHIDHLVLRDFTRIDEAALIAALHEALGHELRSASALRDASLPNARASISLPAHYDSHLLGNALARSLAGIARSGTAENGGPRHG</sequence>
<accession>A0AA49FIS3</accession>
<gene>
    <name evidence="1" type="ORF">OHM77_08790</name>
</gene>
<dbReference type="EMBL" id="CP107246">
    <property type="protein sequence ID" value="WIM04796.1"/>
    <property type="molecule type" value="Genomic_DNA"/>
</dbReference>
<protein>
    <submittedName>
        <fullName evidence="1">Uncharacterized protein</fullName>
    </submittedName>
</protein>
<reference evidence="1" key="1">
    <citation type="journal article" date="2023" name="Nat. Microbiol.">
        <title>Enrichment and characterization of a nitric oxide-reducing microbial community in a continuous bioreactor.</title>
        <authorList>
            <person name="Garrido-Amador P."/>
            <person name="Stortenbeker N."/>
            <person name="Wessels H.J.C.T."/>
            <person name="Speth D.R."/>
            <person name="Garcia-Heredia I."/>
            <person name="Kartal B."/>
        </authorList>
    </citation>
    <scope>NUCLEOTIDE SEQUENCE</scope>
    <source>
        <strain evidence="1">MAG1</strain>
    </source>
</reference>
<dbReference type="Proteomes" id="UP001234916">
    <property type="component" value="Chromosome"/>
</dbReference>
<organism evidence="1">
    <name type="scientific">Candidatus Nitricoxidivorans perseverans</name>
    <dbReference type="NCBI Taxonomy" id="2975601"/>
    <lineage>
        <taxon>Bacteria</taxon>
        <taxon>Pseudomonadati</taxon>
        <taxon>Pseudomonadota</taxon>
        <taxon>Betaproteobacteria</taxon>
        <taxon>Nitrosomonadales</taxon>
        <taxon>Sterolibacteriaceae</taxon>
        <taxon>Candidatus Nitricoxidivorans</taxon>
    </lineage>
</organism>
<dbReference type="AlphaFoldDB" id="A0AA49FIS3"/>